<feature type="compositionally biased region" description="Low complexity" evidence="5">
    <location>
        <begin position="587"/>
        <end position="596"/>
    </location>
</feature>
<protein>
    <recommendedName>
        <fullName evidence="6">RanBP2-type domain-containing protein</fullName>
    </recommendedName>
</protein>
<dbReference type="PANTHER" id="PTHR23111:SF30">
    <property type="entry name" value="ZINC FINGER PROTEIN VAR3, CHLOROPLASTIC"/>
    <property type="match status" value="1"/>
</dbReference>
<evidence type="ECO:0000256" key="4">
    <source>
        <dbReference type="PROSITE-ProRule" id="PRU00322"/>
    </source>
</evidence>
<feature type="domain" description="RanBP2-type" evidence="6">
    <location>
        <begin position="305"/>
        <end position="335"/>
    </location>
</feature>
<evidence type="ECO:0000256" key="2">
    <source>
        <dbReference type="ARBA" id="ARBA00022771"/>
    </source>
</evidence>
<evidence type="ECO:0000256" key="3">
    <source>
        <dbReference type="ARBA" id="ARBA00022833"/>
    </source>
</evidence>
<dbReference type="PANTHER" id="PTHR23111">
    <property type="entry name" value="ZINC FINGER PROTEIN"/>
    <property type="match status" value="1"/>
</dbReference>
<evidence type="ECO:0000313" key="8">
    <source>
        <dbReference type="Proteomes" id="UP000652761"/>
    </source>
</evidence>
<sequence length="777" mass="85511">MACGSKLPMLLSTPSPLLCPRPSLIHLARLNHLPLTSLSFAVSGAQHHHAPSSSSCCCSQPRHGFLLRAAAEQVHTATSTGEDCSVASHPWPEWVKMVEHVTACGYTGREGVDEEDAFSASEGLPEEFTRAVGACLLFAREKPHLLRLLPRRDVEVVVQNGSPFLFENKLSSVRRMKFFISSDGSNELGSEQACTVDVVKYLLSYVCNSLGKNGGDDIKYRELVETSVRSLLSELIKADSAVREPNTTNSAAGHTSFRHEESQRPSDQKIGMKRGDWICPKCSFINFSRNTECLECKEARPRRQLTGQEWECPQCDFFNHGRNVACLRCDCKCPEKILASERRLGNDQSVQRSGNDNLVDVGNSMGGTESWKLTESAISQKLDRILGRSPATSETKDTGNQSVLGQAGGRTGRRFASPERRDPGYVPFVPLPADMFRKKPTEEQKPSGKEEITSVKADELMDTVTQGFASGEADKSSFSEEFNELTVGNTKKKSSDPSETLSTNPAQLSDDTNVSGSMSDDDFPEIMPMRKGENRFVVSKKKDRSLTSPQYKRRMALEQANNSSFVPFVPFPPNYFAKDKQPKDGSSNKSAAESSSTVAGNAISMLQNDEEDKTGGTIRGGSGKQTESTKTNRNKEDTDILLSNSAGTFSSESSQESNAGVSSLDRGVENPQDTTQNGGRVFSGKSLEGSAVTEPDPLDMSEEAKAQRWFRRVAQITDISELSKIPDEDFPEIMPMRKGINRFVVSKRKTPLERRLTSQQYRRNLPIVSSEPEKDSS</sequence>
<keyword evidence="8" id="KW-1185">Reference proteome</keyword>
<proteinExistence type="predicted"/>
<keyword evidence="3" id="KW-0862">Zinc</keyword>
<dbReference type="Gene3D" id="4.10.1060.10">
    <property type="entry name" value="Zinc finger, RanBP2-type"/>
    <property type="match status" value="1"/>
</dbReference>
<feature type="compositionally biased region" description="Polar residues" evidence="5">
    <location>
        <begin position="641"/>
        <end position="661"/>
    </location>
</feature>
<keyword evidence="1" id="KW-0479">Metal-binding</keyword>
<gene>
    <name evidence="7" type="ORF">Taro_028927</name>
</gene>
<feature type="compositionally biased region" description="Polar residues" evidence="5">
    <location>
        <begin position="390"/>
        <end position="404"/>
    </location>
</feature>
<feature type="compositionally biased region" description="Basic and acidic residues" evidence="5">
    <location>
        <begin position="435"/>
        <end position="459"/>
    </location>
</feature>
<evidence type="ECO:0000313" key="7">
    <source>
        <dbReference type="EMBL" id="MQL96259.1"/>
    </source>
</evidence>
<dbReference type="InterPro" id="IPR001876">
    <property type="entry name" value="Znf_RanBP2"/>
</dbReference>
<dbReference type="PROSITE" id="PS50199">
    <property type="entry name" value="ZF_RANBP2_2"/>
    <property type="match status" value="2"/>
</dbReference>
<evidence type="ECO:0000256" key="5">
    <source>
        <dbReference type="SAM" id="MobiDB-lite"/>
    </source>
</evidence>
<dbReference type="SUPFAM" id="SSF90209">
    <property type="entry name" value="Ran binding protein zinc finger-like"/>
    <property type="match status" value="1"/>
</dbReference>
<dbReference type="InterPro" id="IPR036443">
    <property type="entry name" value="Znf_RanBP2_sf"/>
</dbReference>
<organism evidence="7 8">
    <name type="scientific">Colocasia esculenta</name>
    <name type="common">Wild taro</name>
    <name type="synonym">Arum esculentum</name>
    <dbReference type="NCBI Taxonomy" id="4460"/>
    <lineage>
        <taxon>Eukaryota</taxon>
        <taxon>Viridiplantae</taxon>
        <taxon>Streptophyta</taxon>
        <taxon>Embryophyta</taxon>
        <taxon>Tracheophyta</taxon>
        <taxon>Spermatophyta</taxon>
        <taxon>Magnoliopsida</taxon>
        <taxon>Liliopsida</taxon>
        <taxon>Araceae</taxon>
        <taxon>Aroideae</taxon>
        <taxon>Colocasieae</taxon>
        <taxon>Colocasia</taxon>
    </lineage>
</organism>
<dbReference type="PROSITE" id="PS01358">
    <property type="entry name" value="ZF_RANBP2_1"/>
    <property type="match status" value="2"/>
</dbReference>
<dbReference type="GO" id="GO:0005737">
    <property type="term" value="C:cytoplasm"/>
    <property type="evidence" value="ECO:0007669"/>
    <property type="project" value="TreeGrafter"/>
</dbReference>
<dbReference type="GO" id="GO:0003729">
    <property type="term" value="F:mRNA binding"/>
    <property type="evidence" value="ECO:0007669"/>
    <property type="project" value="TreeGrafter"/>
</dbReference>
<evidence type="ECO:0000259" key="6">
    <source>
        <dbReference type="PROSITE" id="PS50199"/>
    </source>
</evidence>
<comment type="caution">
    <text evidence="7">The sequence shown here is derived from an EMBL/GenBank/DDBJ whole genome shotgun (WGS) entry which is preliminary data.</text>
</comment>
<feature type="region of interest" description="Disordered" evidence="5">
    <location>
        <begin position="486"/>
        <end position="703"/>
    </location>
</feature>
<dbReference type="Proteomes" id="UP000652761">
    <property type="component" value="Unassembled WGS sequence"/>
</dbReference>
<reference evidence="7" key="1">
    <citation type="submission" date="2017-07" db="EMBL/GenBank/DDBJ databases">
        <title>Taro Niue Genome Assembly and Annotation.</title>
        <authorList>
            <person name="Atibalentja N."/>
            <person name="Keating K."/>
            <person name="Fields C.J."/>
        </authorList>
    </citation>
    <scope>NUCLEOTIDE SEQUENCE</scope>
    <source>
        <strain evidence="7">Niue_2</strain>
        <tissue evidence="7">Leaf</tissue>
    </source>
</reference>
<dbReference type="SMART" id="SM00547">
    <property type="entry name" value="ZnF_RBZ"/>
    <property type="match status" value="2"/>
</dbReference>
<evidence type="ECO:0000256" key="1">
    <source>
        <dbReference type="ARBA" id="ARBA00022723"/>
    </source>
</evidence>
<feature type="compositionally biased region" description="Basic and acidic residues" evidence="5">
    <location>
        <begin position="257"/>
        <end position="267"/>
    </location>
</feature>
<feature type="region of interest" description="Disordered" evidence="5">
    <location>
        <begin position="243"/>
        <end position="269"/>
    </location>
</feature>
<dbReference type="GO" id="GO:0008270">
    <property type="term" value="F:zinc ion binding"/>
    <property type="evidence" value="ECO:0007669"/>
    <property type="project" value="UniProtKB-KW"/>
</dbReference>
<dbReference type="OrthoDB" id="448399at2759"/>
<feature type="region of interest" description="Disordered" evidence="5">
    <location>
        <begin position="389"/>
        <end position="459"/>
    </location>
</feature>
<feature type="compositionally biased region" description="Polar residues" evidence="5">
    <location>
        <begin position="497"/>
        <end position="518"/>
    </location>
</feature>
<accession>A0A843VYR1</accession>
<dbReference type="EMBL" id="NMUH01001894">
    <property type="protein sequence ID" value="MQL96259.1"/>
    <property type="molecule type" value="Genomic_DNA"/>
</dbReference>
<feature type="domain" description="RanBP2-type" evidence="6">
    <location>
        <begin position="273"/>
        <end position="302"/>
    </location>
</feature>
<feature type="region of interest" description="Disordered" evidence="5">
    <location>
        <begin position="756"/>
        <end position="777"/>
    </location>
</feature>
<dbReference type="AlphaFoldDB" id="A0A843VYR1"/>
<keyword evidence="2 4" id="KW-0863">Zinc-finger</keyword>
<name>A0A843VYR1_COLES</name>
<dbReference type="Pfam" id="PF00641">
    <property type="entry name" value="Zn_ribbon_RanBP"/>
    <property type="match status" value="1"/>
</dbReference>